<gene>
    <name evidence="2" type="ORF">ACFF45_20020</name>
</gene>
<dbReference type="RefSeq" id="WP_381347771.1">
    <property type="nucleotide sequence ID" value="NZ_JBHMCY010000037.1"/>
</dbReference>
<evidence type="ECO:0000256" key="1">
    <source>
        <dbReference type="SAM" id="Coils"/>
    </source>
</evidence>
<keyword evidence="1" id="KW-0175">Coiled coil</keyword>
<proteinExistence type="predicted"/>
<protein>
    <submittedName>
        <fullName evidence="2">Uncharacterized protein</fullName>
    </submittedName>
</protein>
<feature type="coiled-coil region" evidence="1">
    <location>
        <begin position="130"/>
        <end position="161"/>
    </location>
</feature>
<dbReference type="Proteomes" id="UP001589709">
    <property type="component" value="Unassembled WGS sequence"/>
</dbReference>
<accession>A0ABV5N3T4</accession>
<reference evidence="2 3" key="1">
    <citation type="submission" date="2024-09" db="EMBL/GenBank/DDBJ databases">
        <authorList>
            <person name="Sun Q."/>
            <person name="Mori K."/>
        </authorList>
    </citation>
    <scope>NUCLEOTIDE SEQUENCE [LARGE SCALE GENOMIC DNA]</scope>
    <source>
        <strain evidence="2 3">JCM 6917</strain>
    </source>
</reference>
<evidence type="ECO:0000313" key="3">
    <source>
        <dbReference type="Proteomes" id="UP001589709"/>
    </source>
</evidence>
<dbReference type="EMBL" id="JBHMCY010000037">
    <property type="protein sequence ID" value="MFB9464935.1"/>
    <property type="molecule type" value="Genomic_DNA"/>
</dbReference>
<name>A0ABV5N3T4_9ACTN</name>
<evidence type="ECO:0000313" key="2">
    <source>
        <dbReference type="EMBL" id="MFB9464935.1"/>
    </source>
</evidence>
<comment type="caution">
    <text evidence="2">The sequence shown here is derived from an EMBL/GenBank/DDBJ whole genome shotgun (WGS) entry which is preliminary data.</text>
</comment>
<organism evidence="2 3">
    <name type="scientific">Streptomyces cinereospinus</name>
    <dbReference type="NCBI Taxonomy" id="285561"/>
    <lineage>
        <taxon>Bacteria</taxon>
        <taxon>Bacillati</taxon>
        <taxon>Actinomycetota</taxon>
        <taxon>Actinomycetes</taxon>
        <taxon>Kitasatosporales</taxon>
        <taxon>Streptomycetaceae</taxon>
        <taxon>Streptomyces</taxon>
    </lineage>
</organism>
<sequence>MTDLPEPQPTVDDLSNLIPAVIPDDEADAELVTIGERYWALAGFAPDYGTPVWCEKTTDIETAGWGNQIYVVAAAGVRAVVPGRKCPECGGPLSLASRTAFQQVCDGNDPACVECTESLLLAVRAVLDPARKAKREAAKAKAQAQQAVDEARAQWQQAQQESVAKEYAAVFPSEHTTLPVAGVRDMIGALALLRYAPSTSPIAEISAWPDPLHPDTSKIGSLLGTLVRAGLLKIHPSSPVTAFVWVPETFEDALSEAEGDLGAVATPQLTSSFYPLTARYYAPYGTSPGKAVETLDAHLASALDPAGMHAGHHDDLLAAAQELIAEEALRYFSNRLAEIHLPAVPENHSARLSEAAYKLAEHRTLGEIYSLVWRATRAAAEAAQKNPRAPRAHMSTHAINQFETHAHRAVADPDWEIKPFNEIPGHGPAAMTRALFYNVLDSSPIDTSLPQIKEALPAPIPQATAEKPSAASDDDQLTITIEWLDAYPNSWNPEDVPAALSILKEKREETPEWHFEGKILARGAAQLHRLYERLAPTIGTRQAALAVLAATAMLVHPVTINGKSLTNGEWIFGKLSGLLLGIPEADSDDEDDA</sequence>
<keyword evidence="3" id="KW-1185">Reference proteome</keyword>